<keyword evidence="1" id="KW-1133">Transmembrane helix</keyword>
<evidence type="ECO:0000313" key="2">
    <source>
        <dbReference type="EMBL" id="JAD82404.1"/>
    </source>
</evidence>
<reference evidence="2" key="1">
    <citation type="submission" date="2014-09" db="EMBL/GenBank/DDBJ databases">
        <authorList>
            <person name="Magalhaes I.L.F."/>
            <person name="Oliveira U."/>
            <person name="Santos F.R."/>
            <person name="Vidigal T.H.D.A."/>
            <person name="Brescovit A.D."/>
            <person name="Santos A.J."/>
        </authorList>
    </citation>
    <scope>NUCLEOTIDE SEQUENCE</scope>
    <source>
        <tissue evidence="2">Shoot tissue taken approximately 20 cm above the soil surface</tissue>
    </source>
</reference>
<keyword evidence="1" id="KW-0472">Membrane</keyword>
<organism evidence="2">
    <name type="scientific">Arundo donax</name>
    <name type="common">Giant reed</name>
    <name type="synonym">Donax arundinaceus</name>
    <dbReference type="NCBI Taxonomy" id="35708"/>
    <lineage>
        <taxon>Eukaryota</taxon>
        <taxon>Viridiplantae</taxon>
        <taxon>Streptophyta</taxon>
        <taxon>Embryophyta</taxon>
        <taxon>Tracheophyta</taxon>
        <taxon>Spermatophyta</taxon>
        <taxon>Magnoliopsida</taxon>
        <taxon>Liliopsida</taxon>
        <taxon>Poales</taxon>
        <taxon>Poaceae</taxon>
        <taxon>PACMAD clade</taxon>
        <taxon>Arundinoideae</taxon>
        <taxon>Arundineae</taxon>
        <taxon>Arundo</taxon>
    </lineage>
</organism>
<keyword evidence="1" id="KW-0812">Transmembrane</keyword>
<dbReference type="AlphaFoldDB" id="A0A0A9D1D8"/>
<protein>
    <submittedName>
        <fullName evidence="2">Uncharacterized protein</fullName>
    </submittedName>
</protein>
<proteinExistence type="predicted"/>
<reference evidence="2" key="2">
    <citation type="journal article" date="2015" name="Data Brief">
        <title>Shoot transcriptome of the giant reed, Arundo donax.</title>
        <authorList>
            <person name="Barrero R.A."/>
            <person name="Guerrero F.D."/>
            <person name="Moolhuijzen P."/>
            <person name="Goolsby J.A."/>
            <person name="Tidwell J."/>
            <person name="Bellgard S.E."/>
            <person name="Bellgard M.I."/>
        </authorList>
    </citation>
    <scope>NUCLEOTIDE SEQUENCE</scope>
    <source>
        <tissue evidence="2">Shoot tissue taken approximately 20 cm above the soil surface</tissue>
    </source>
</reference>
<evidence type="ECO:0000256" key="1">
    <source>
        <dbReference type="SAM" id="Phobius"/>
    </source>
</evidence>
<accession>A0A0A9D1D8</accession>
<dbReference type="EMBL" id="GBRH01215491">
    <property type="protein sequence ID" value="JAD82404.1"/>
    <property type="molecule type" value="Transcribed_RNA"/>
</dbReference>
<feature type="transmembrane region" description="Helical" evidence="1">
    <location>
        <begin position="17"/>
        <end position="36"/>
    </location>
</feature>
<name>A0A0A9D1D8_ARUDO</name>
<sequence length="57" mass="6472">MPFLDSSFSLNEKNCNVMALEILLSKVIGIVIFFLCSKSKYLLNRAYKLLHDSDCKG</sequence>